<dbReference type="InterPro" id="IPR045043">
    <property type="entry name" value="Lea14-like"/>
</dbReference>
<evidence type="ECO:0008006" key="3">
    <source>
        <dbReference type="Google" id="ProtNLM"/>
    </source>
</evidence>
<reference evidence="1" key="2">
    <citation type="journal article" date="2023" name="Plants (Basel)">
        <title>Annotation of the Turnera subulata (Passifloraceae) Draft Genome Reveals the S-Locus Evolved after the Divergence of Turneroideae from Passifloroideae in a Stepwise Manner.</title>
        <authorList>
            <person name="Henning P.M."/>
            <person name="Roalson E.H."/>
            <person name="Mir W."/>
            <person name="McCubbin A.G."/>
            <person name="Shore J.S."/>
        </authorList>
    </citation>
    <scope>NUCLEOTIDE SEQUENCE</scope>
    <source>
        <strain evidence="1">F60SS</strain>
    </source>
</reference>
<keyword evidence="2" id="KW-1185">Reference proteome</keyword>
<dbReference type="PANTHER" id="PTHR31459">
    <property type="match status" value="1"/>
</dbReference>
<gene>
    <name evidence="1" type="ORF">Tsubulata_047589</name>
</gene>
<accession>A0A9Q0JJ95</accession>
<dbReference type="AlphaFoldDB" id="A0A9Q0JJ95"/>
<comment type="caution">
    <text evidence="1">The sequence shown here is derived from an EMBL/GenBank/DDBJ whole genome shotgun (WGS) entry which is preliminary data.</text>
</comment>
<evidence type="ECO:0000313" key="2">
    <source>
        <dbReference type="Proteomes" id="UP001141552"/>
    </source>
</evidence>
<proteinExistence type="predicted"/>
<name>A0A9Q0JJ95_9ROSI</name>
<protein>
    <recommendedName>
        <fullName evidence="3">Water stress and hypersensitive response domain-containing protein</fullName>
    </recommendedName>
</protein>
<dbReference type="EMBL" id="JAKUCV010002432">
    <property type="protein sequence ID" value="KAJ4842685.1"/>
    <property type="molecule type" value="Genomic_DNA"/>
</dbReference>
<dbReference type="Proteomes" id="UP001141552">
    <property type="component" value="Unassembled WGS sequence"/>
</dbReference>
<dbReference type="Gene3D" id="2.60.40.1820">
    <property type="match status" value="1"/>
</dbReference>
<dbReference type="SUPFAM" id="SSF117070">
    <property type="entry name" value="LEA14-like"/>
    <property type="match status" value="1"/>
</dbReference>
<sequence length="168" mass="17502">MMGTPMGMGMGSTGMGMGSMDSTGMGMGSPLVTPMGLGPLALMIHASITGFDISLHRDSIEYNVKISMTTPTLNLMTNPVLSVALSHVVKSAGREIASGTKPADGRYITANTTTVLDVPLKVPCSGIPAVSDIDYELELVLGFDFGFGGKPTIPFKMNGQIKLDPAHP</sequence>
<reference evidence="1" key="1">
    <citation type="submission" date="2022-02" db="EMBL/GenBank/DDBJ databases">
        <authorList>
            <person name="Henning P.M."/>
            <person name="McCubbin A.G."/>
            <person name="Shore J.S."/>
        </authorList>
    </citation>
    <scope>NUCLEOTIDE SEQUENCE</scope>
    <source>
        <strain evidence="1">F60SS</strain>
        <tissue evidence="1">Leaves</tissue>
    </source>
</reference>
<dbReference type="GO" id="GO:0005829">
    <property type="term" value="C:cytosol"/>
    <property type="evidence" value="ECO:0007669"/>
    <property type="project" value="TreeGrafter"/>
</dbReference>
<organism evidence="1 2">
    <name type="scientific">Turnera subulata</name>
    <dbReference type="NCBI Taxonomy" id="218843"/>
    <lineage>
        <taxon>Eukaryota</taxon>
        <taxon>Viridiplantae</taxon>
        <taxon>Streptophyta</taxon>
        <taxon>Embryophyta</taxon>
        <taxon>Tracheophyta</taxon>
        <taxon>Spermatophyta</taxon>
        <taxon>Magnoliopsida</taxon>
        <taxon>eudicotyledons</taxon>
        <taxon>Gunneridae</taxon>
        <taxon>Pentapetalae</taxon>
        <taxon>rosids</taxon>
        <taxon>fabids</taxon>
        <taxon>Malpighiales</taxon>
        <taxon>Passifloraceae</taxon>
        <taxon>Turnera</taxon>
    </lineage>
</organism>
<dbReference type="PANTHER" id="PTHR31459:SF19">
    <property type="entry name" value="DESICCATION-RELATED PROTEIN LEA14-RELATED"/>
    <property type="match status" value="1"/>
</dbReference>
<evidence type="ECO:0000313" key="1">
    <source>
        <dbReference type="EMBL" id="KAJ4842685.1"/>
    </source>
</evidence>